<reference evidence="2 3" key="1">
    <citation type="journal article" date="2013" name="BMC Genomics">
        <title>Reconstruction of the lipid metabolism for the microalga Monoraphidium neglectum from its genome sequence reveals characteristics suitable for biofuel production.</title>
        <authorList>
            <person name="Bogen C."/>
            <person name="Al-Dilaimi A."/>
            <person name="Albersmeier A."/>
            <person name="Wichmann J."/>
            <person name="Grundmann M."/>
            <person name="Rupp O."/>
            <person name="Lauersen K.J."/>
            <person name="Blifernez-Klassen O."/>
            <person name="Kalinowski J."/>
            <person name="Goesmann A."/>
            <person name="Mussgnug J.H."/>
            <person name="Kruse O."/>
        </authorList>
    </citation>
    <scope>NUCLEOTIDE SEQUENCE [LARGE SCALE GENOMIC DNA]</scope>
    <source>
        <strain evidence="2 3">SAG 48.87</strain>
    </source>
</reference>
<dbReference type="AlphaFoldDB" id="A0A0D2L443"/>
<dbReference type="EC" id="3.4.16.5" evidence="2"/>
<dbReference type="EMBL" id="KK101165">
    <property type="protein sequence ID" value="KIZ01934.1"/>
    <property type="molecule type" value="Genomic_DNA"/>
</dbReference>
<keyword evidence="2" id="KW-0378">Hydrolase</keyword>
<accession>A0A0D2L443</accession>
<comment type="similarity">
    <text evidence="1">Belongs to the peptidase S10 family.</text>
</comment>
<evidence type="ECO:0000313" key="2">
    <source>
        <dbReference type="EMBL" id="KIZ01934.1"/>
    </source>
</evidence>
<organism evidence="2 3">
    <name type="scientific">Monoraphidium neglectum</name>
    <dbReference type="NCBI Taxonomy" id="145388"/>
    <lineage>
        <taxon>Eukaryota</taxon>
        <taxon>Viridiplantae</taxon>
        <taxon>Chlorophyta</taxon>
        <taxon>core chlorophytes</taxon>
        <taxon>Chlorophyceae</taxon>
        <taxon>CS clade</taxon>
        <taxon>Sphaeropleales</taxon>
        <taxon>Selenastraceae</taxon>
        <taxon>Monoraphidium</taxon>
    </lineage>
</organism>
<dbReference type="GO" id="GO:0004185">
    <property type="term" value="F:serine-type carboxypeptidase activity"/>
    <property type="evidence" value="ECO:0007669"/>
    <property type="project" value="UniProtKB-EC"/>
</dbReference>
<dbReference type="SUPFAM" id="SSF53474">
    <property type="entry name" value="alpha/beta-Hydrolases"/>
    <property type="match status" value="1"/>
</dbReference>
<sequence length="87" mass="9311">MFAGNVTVDEAAGRALFYVFVERVHSPETAPVILWLNGGPGCSSLGGGFMSELGPYFPHQQGNALKSNPYAWNNGLVGLRSGDLVIW</sequence>
<name>A0A0D2L443_9CHLO</name>
<dbReference type="Pfam" id="PF00450">
    <property type="entry name" value="Peptidase_S10"/>
    <property type="match status" value="1"/>
</dbReference>
<keyword evidence="2" id="KW-0121">Carboxypeptidase</keyword>
<evidence type="ECO:0000256" key="1">
    <source>
        <dbReference type="ARBA" id="ARBA00009431"/>
    </source>
</evidence>
<evidence type="ECO:0000313" key="3">
    <source>
        <dbReference type="Proteomes" id="UP000054498"/>
    </source>
</evidence>
<dbReference type="GO" id="GO:0006508">
    <property type="term" value="P:proteolysis"/>
    <property type="evidence" value="ECO:0007669"/>
    <property type="project" value="InterPro"/>
</dbReference>
<protein>
    <submittedName>
        <fullName evidence="2">Serine carboxypeptidase-like 40</fullName>
        <ecNumber evidence="2">3.4.16.5</ecNumber>
    </submittedName>
</protein>
<dbReference type="Proteomes" id="UP000054498">
    <property type="component" value="Unassembled WGS sequence"/>
</dbReference>
<keyword evidence="3" id="KW-1185">Reference proteome</keyword>
<dbReference type="PANTHER" id="PTHR11802:SF201">
    <property type="entry name" value="CARBOXYPEPTIDASE"/>
    <property type="match status" value="1"/>
</dbReference>
<keyword evidence="2" id="KW-0645">Protease</keyword>
<dbReference type="OrthoDB" id="443318at2759"/>
<dbReference type="PANTHER" id="PTHR11802">
    <property type="entry name" value="SERINE PROTEASE FAMILY S10 SERINE CARBOXYPEPTIDASE"/>
    <property type="match status" value="1"/>
</dbReference>
<dbReference type="RefSeq" id="XP_013900953.1">
    <property type="nucleotide sequence ID" value="XM_014045499.1"/>
</dbReference>
<dbReference type="KEGG" id="mng:MNEG_6029"/>
<dbReference type="InterPro" id="IPR029058">
    <property type="entry name" value="AB_hydrolase_fold"/>
</dbReference>
<gene>
    <name evidence="2" type="ORF">MNEG_6029</name>
</gene>
<dbReference type="GeneID" id="25738905"/>
<dbReference type="InterPro" id="IPR001563">
    <property type="entry name" value="Peptidase_S10"/>
</dbReference>
<proteinExistence type="inferred from homology"/>
<dbReference type="Gene3D" id="3.40.50.1820">
    <property type="entry name" value="alpha/beta hydrolase"/>
    <property type="match status" value="1"/>
</dbReference>